<name>A0A0Q9YGT2_9GAMM</name>
<dbReference type="SMART" id="SM00382">
    <property type="entry name" value="AAA"/>
    <property type="match status" value="1"/>
</dbReference>
<dbReference type="Pfam" id="PF00158">
    <property type="entry name" value="Sigma54_activat"/>
    <property type="match status" value="1"/>
</dbReference>
<feature type="domain" description="Sigma-54 factor interaction" evidence="6">
    <location>
        <begin position="9"/>
        <end position="237"/>
    </location>
</feature>
<evidence type="ECO:0000313" key="8">
    <source>
        <dbReference type="EMBL" id="MCS5708614.1"/>
    </source>
</evidence>
<dbReference type="GO" id="GO:0005524">
    <property type="term" value="F:ATP binding"/>
    <property type="evidence" value="ECO:0007669"/>
    <property type="project" value="UniProtKB-KW"/>
</dbReference>
<dbReference type="PANTHER" id="PTHR32071:SF117">
    <property type="entry name" value="PTS-DEPENDENT DIHYDROXYACETONE KINASE OPERON REGULATORY PROTEIN-RELATED"/>
    <property type="match status" value="1"/>
</dbReference>
<dbReference type="Pfam" id="PF25601">
    <property type="entry name" value="AAA_lid_14"/>
    <property type="match status" value="1"/>
</dbReference>
<keyword evidence="5" id="KW-0804">Transcription</keyword>
<comment type="caution">
    <text evidence="7">The sequence shown here is derived from an EMBL/GenBank/DDBJ whole genome shotgun (WGS) entry which is preliminary data.</text>
</comment>
<dbReference type="OrthoDB" id="9804019at2"/>
<dbReference type="SUPFAM" id="SSF52540">
    <property type="entry name" value="P-loop containing nucleoside triphosphate hydrolases"/>
    <property type="match status" value="1"/>
</dbReference>
<dbReference type="PRINTS" id="PR01590">
    <property type="entry name" value="HTHFIS"/>
</dbReference>
<proteinExistence type="predicted"/>
<dbReference type="EMBL" id="LKHV01000001">
    <property type="protein sequence ID" value="KRG19803.1"/>
    <property type="molecule type" value="Genomic_DNA"/>
</dbReference>
<keyword evidence="1" id="KW-0547">Nucleotide-binding</keyword>
<dbReference type="PATRIC" id="fig|1590042.3.peg.23"/>
<reference evidence="8" key="2">
    <citation type="journal article" date="2016" name="Genome Announc.">
        <title>Draft Genome Sequences of Two Novel Amoeba-Resistant Intranuclear Bacteria, 'Candidatus Berkiella cookevillensis' and 'Candidatus Berkiella aquae'.</title>
        <authorList>
            <person name="Mehari Y.T."/>
            <person name="Arivett B.A."/>
            <person name="Farone A.L."/>
            <person name="Gunderson J.H."/>
            <person name="Farone M.B."/>
        </authorList>
    </citation>
    <scope>NUCLEOTIDE SEQUENCE</scope>
    <source>
        <strain evidence="8">CC99</strain>
    </source>
</reference>
<gene>
    <name evidence="7" type="primary">ntrC_1</name>
    <name evidence="7" type="ORF">CC99x_00024</name>
    <name evidence="8" type="ORF">CC99x_006785</name>
</gene>
<dbReference type="InterPro" id="IPR002078">
    <property type="entry name" value="Sigma_54_int"/>
</dbReference>
<evidence type="ECO:0000259" key="6">
    <source>
        <dbReference type="PROSITE" id="PS50045"/>
    </source>
</evidence>
<dbReference type="PROSITE" id="PS50045">
    <property type="entry name" value="SIGMA54_INTERACT_4"/>
    <property type="match status" value="1"/>
</dbReference>
<dbReference type="Gene3D" id="1.10.8.60">
    <property type="match status" value="1"/>
</dbReference>
<evidence type="ECO:0000256" key="4">
    <source>
        <dbReference type="ARBA" id="ARBA00023125"/>
    </source>
</evidence>
<evidence type="ECO:0000313" key="7">
    <source>
        <dbReference type="EMBL" id="KRG19803.1"/>
    </source>
</evidence>
<dbReference type="STRING" id="437022.CC99x_00024"/>
<reference evidence="8" key="3">
    <citation type="submission" date="2021-06" db="EMBL/GenBank/DDBJ databases">
        <title>Genomic Description and Analysis of Intracellular Bacteria, Candidatus Berkiella cookevillensis and Candidatus Berkiella aquae.</title>
        <authorList>
            <person name="Kidane D.T."/>
            <person name="Mehari Y.T."/>
            <person name="Rice F.C."/>
            <person name="Arivett B.A."/>
            <person name="Farone A.L."/>
            <person name="Berk S.G."/>
            <person name="Farone M.B."/>
        </authorList>
    </citation>
    <scope>NUCLEOTIDE SEQUENCE</scope>
    <source>
        <strain evidence="8">CC99</strain>
    </source>
</reference>
<dbReference type="InterPro" id="IPR002197">
    <property type="entry name" value="HTH_Fis"/>
</dbReference>
<sequence length="347" mass="39072">MESYTVQELSGNSSQILEIKAMIQKVAHTEVNVFITGESGTGKEIAARCLHMMSNRRNKPFIPVNCGAIPHELLESELFGHEKGAFTGAISTRKGRFELADGGTIFLDEIGDMPLNMQVKILRVIQERVFERIGSNQSLKSNVRIIAATHRNLEDGIKQGVFREDLFYRLNVFPIEMPSLRSRKEDVPIIINHLISRLSKELKSEISLTSQCISHLQNCEWKGNIRELSNLIERLFVLYPNQTIDAGQLPEKYRGQGIKKELGNVAEVTQSKIEQLSQTILVSPASVKTDDSIDLKEVLNNIEKAYIMDALNKSNGVVAHAAKLLKIRRTTLVEKIRKYHLLKDQAA</sequence>
<dbReference type="InterPro" id="IPR058031">
    <property type="entry name" value="AAA_lid_NorR"/>
</dbReference>
<dbReference type="EMBL" id="LKHV02000001">
    <property type="protein sequence ID" value="MCS5708614.1"/>
    <property type="molecule type" value="Genomic_DNA"/>
</dbReference>
<dbReference type="CDD" id="cd00009">
    <property type="entry name" value="AAA"/>
    <property type="match status" value="1"/>
</dbReference>
<dbReference type="InterPro" id="IPR027417">
    <property type="entry name" value="P-loop_NTPase"/>
</dbReference>
<keyword evidence="4" id="KW-0238">DNA-binding</keyword>
<dbReference type="PROSITE" id="PS00676">
    <property type="entry name" value="SIGMA54_INTERACT_2"/>
    <property type="match status" value="1"/>
</dbReference>
<dbReference type="Gene3D" id="1.10.10.60">
    <property type="entry name" value="Homeodomain-like"/>
    <property type="match status" value="1"/>
</dbReference>
<evidence type="ECO:0000256" key="3">
    <source>
        <dbReference type="ARBA" id="ARBA00023015"/>
    </source>
</evidence>
<keyword evidence="9" id="KW-1185">Reference proteome</keyword>
<dbReference type="InterPro" id="IPR025943">
    <property type="entry name" value="Sigma_54_int_dom_ATP-bd_2"/>
</dbReference>
<dbReference type="FunFam" id="3.40.50.300:FF:000006">
    <property type="entry name" value="DNA-binding transcriptional regulator NtrC"/>
    <property type="match status" value="1"/>
</dbReference>
<dbReference type="GO" id="GO:0043565">
    <property type="term" value="F:sequence-specific DNA binding"/>
    <property type="evidence" value="ECO:0007669"/>
    <property type="project" value="InterPro"/>
</dbReference>
<evidence type="ECO:0000256" key="1">
    <source>
        <dbReference type="ARBA" id="ARBA00022741"/>
    </source>
</evidence>
<dbReference type="InterPro" id="IPR009057">
    <property type="entry name" value="Homeodomain-like_sf"/>
</dbReference>
<keyword evidence="3" id="KW-0805">Transcription regulation</keyword>
<dbReference type="Pfam" id="PF02954">
    <property type="entry name" value="HTH_8"/>
    <property type="match status" value="1"/>
</dbReference>
<reference evidence="7" key="1">
    <citation type="submission" date="2015-09" db="EMBL/GenBank/DDBJ databases">
        <title>Draft Genome Sequences of Two Novel Amoeba-resistant Intranuclear Bacteria, Candidatus Berkiella cookevillensis and Candidatus Berkiella aquae.</title>
        <authorList>
            <person name="Mehari Y.T."/>
            <person name="Arivett B.A."/>
            <person name="Farone A.L."/>
            <person name="Gunderson J.H."/>
            <person name="Farone M.B."/>
        </authorList>
    </citation>
    <scope>NUCLEOTIDE SEQUENCE [LARGE SCALE GENOMIC DNA]</scope>
    <source>
        <strain evidence="7">CC99</strain>
    </source>
</reference>
<evidence type="ECO:0000313" key="9">
    <source>
        <dbReference type="Proteomes" id="UP000051494"/>
    </source>
</evidence>
<dbReference type="Gene3D" id="3.40.50.300">
    <property type="entry name" value="P-loop containing nucleotide triphosphate hydrolases"/>
    <property type="match status" value="1"/>
</dbReference>
<organism evidence="7">
    <name type="scientific">Candidatus Berkiella cookevillensis</name>
    <dbReference type="NCBI Taxonomy" id="437022"/>
    <lineage>
        <taxon>Bacteria</taxon>
        <taxon>Pseudomonadati</taxon>
        <taxon>Pseudomonadota</taxon>
        <taxon>Gammaproteobacteria</taxon>
        <taxon>Candidatus Berkiellales</taxon>
        <taxon>Candidatus Berkiellaceae</taxon>
        <taxon>Candidatus Berkiella</taxon>
    </lineage>
</organism>
<accession>A0A0Q9YGT2</accession>
<dbReference type="SUPFAM" id="SSF46689">
    <property type="entry name" value="Homeodomain-like"/>
    <property type="match status" value="1"/>
</dbReference>
<dbReference type="AlphaFoldDB" id="A0A0Q9YGT2"/>
<dbReference type="InterPro" id="IPR003593">
    <property type="entry name" value="AAA+_ATPase"/>
</dbReference>
<keyword evidence="2" id="KW-0067">ATP-binding</keyword>
<evidence type="ECO:0000256" key="5">
    <source>
        <dbReference type="ARBA" id="ARBA00023163"/>
    </source>
</evidence>
<dbReference type="GO" id="GO:0006355">
    <property type="term" value="P:regulation of DNA-templated transcription"/>
    <property type="evidence" value="ECO:0007669"/>
    <property type="project" value="InterPro"/>
</dbReference>
<dbReference type="Proteomes" id="UP000051494">
    <property type="component" value="Unassembled WGS sequence"/>
</dbReference>
<evidence type="ECO:0000256" key="2">
    <source>
        <dbReference type="ARBA" id="ARBA00022840"/>
    </source>
</evidence>
<dbReference type="RefSeq" id="WP_057622399.1">
    <property type="nucleotide sequence ID" value="NZ_LKHV02000001.1"/>
</dbReference>
<protein>
    <submittedName>
        <fullName evidence="7">Nitrogen assimilation regulatory protein</fullName>
    </submittedName>
    <submittedName>
        <fullName evidence="8">Sigma-54 dependent transcriptional regulator</fullName>
    </submittedName>
</protein>
<dbReference type="PANTHER" id="PTHR32071">
    <property type="entry name" value="TRANSCRIPTIONAL REGULATORY PROTEIN"/>
    <property type="match status" value="1"/>
</dbReference>